<dbReference type="Proteomes" id="UP000175744">
    <property type="component" value="Unassembled WGS sequence"/>
</dbReference>
<organism evidence="19 20">
    <name type="scientific">Clostridium acetireducens DSM 10703</name>
    <dbReference type="NCBI Taxonomy" id="1121290"/>
    <lineage>
        <taxon>Bacteria</taxon>
        <taxon>Bacillati</taxon>
        <taxon>Bacillota</taxon>
        <taxon>Clostridia</taxon>
        <taxon>Eubacteriales</taxon>
        <taxon>Clostridiaceae</taxon>
        <taxon>Clostridium</taxon>
    </lineage>
</organism>
<sequence>MEKVIALVGNPNCGKTSLFNALTGAKQHVGNWAGVTVEKKEGKLNFNGEEITVVDLPGTYSLGAYSEDEKVARDFILKDKPSVIINVVDSTNIERNLYLTTQLLEMNANVVLAANMLDEAKNKNIDINIKELSKKLGVKILGTVATKGEGIKELIEETVKEAELKEKGKRELNYGEDFYKYAKEIKLLLLQNNINIGYPLEWTAIKLLENDEDIIEEVGKREKGENVIHYLKSIQENIEKELAMDSETLVVDKRYEFISNITDECVKREEEYKENISDKIDKVVTNRWLGIPLFAIIMFFMYQITMQFGNEYLGGFVADGFESLGESLEAYLTANGAPELLISFVSDGLIGGMGSVLEFVPLIFVMYFLISILEDSGYMARAAYVMDRFMTSIGLHGKTAISMIIGSGCNVAGVMSTRTLESKKDRMIAILINPFISCTAKLPVYALFAAAFFGGKKVGPFSSSGIVIFSLYVLGILVAIIMGKIFSKTLFKGENSYFVMELPPYRIPTAKSVFIHMWEKAGAFLKKAGTIIFGVVVAVWILSNIPFGVEPASEYSVLGRIGGFIAPIFKPAGFGTWQAGVSLFTGILAKETIIATLGSVYAAGEGAQLTQSIQQIFTPLSAYAFMVISLLYTPCAATIGTIKRETNSGKWALFVAAYTFAVGWLVAVLVYQVGRLMGLN</sequence>
<evidence type="ECO:0000256" key="8">
    <source>
        <dbReference type="ARBA" id="ARBA00022741"/>
    </source>
</evidence>
<evidence type="ECO:0000259" key="18">
    <source>
        <dbReference type="PROSITE" id="PS51711"/>
    </source>
</evidence>
<dbReference type="GO" id="GO:0005525">
    <property type="term" value="F:GTP binding"/>
    <property type="evidence" value="ECO:0007669"/>
    <property type="project" value="UniProtKB-KW"/>
</dbReference>
<keyword evidence="6" id="KW-0997">Cell inner membrane</keyword>
<dbReference type="GO" id="GO:0015093">
    <property type="term" value="F:ferrous iron transmembrane transporter activity"/>
    <property type="evidence" value="ECO:0007669"/>
    <property type="project" value="UniProtKB-UniRule"/>
</dbReference>
<dbReference type="InterPro" id="IPR050860">
    <property type="entry name" value="FeoB_GTPase"/>
</dbReference>
<keyword evidence="7 17" id="KW-0812">Transmembrane</keyword>
<reference evidence="19 20" key="1">
    <citation type="submission" date="2016-06" db="EMBL/GenBank/DDBJ databases">
        <title>Genome sequence of Clostridium acetireducens DSM 10703.</title>
        <authorList>
            <person name="Poehlein A."/>
            <person name="Fluechter S."/>
            <person name="Duerre P."/>
            <person name="Daniel R."/>
        </authorList>
    </citation>
    <scope>NUCLEOTIDE SEQUENCE [LARGE SCALE GENOMIC DNA]</scope>
    <source>
        <strain evidence="19 20">DSM 10703</strain>
    </source>
</reference>
<dbReference type="InterPro" id="IPR011642">
    <property type="entry name" value="Gate_dom"/>
</dbReference>
<dbReference type="Pfam" id="PF17910">
    <property type="entry name" value="FeoB_Cyto"/>
    <property type="match status" value="1"/>
</dbReference>
<name>A0A1E8F0U3_9CLOT</name>
<dbReference type="PATRIC" id="fig|1121290.3.peg.778"/>
<comment type="caution">
    <text evidence="19">The sequence shown here is derived from an EMBL/GenBank/DDBJ whole genome shotgun (WGS) entry which is preliminary data.</text>
</comment>
<evidence type="ECO:0000256" key="14">
    <source>
        <dbReference type="NCBIfam" id="TIGR00437"/>
    </source>
</evidence>
<dbReference type="InterPro" id="IPR006073">
    <property type="entry name" value="GTP-bd"/>
</dbReference>
<evidence type="ECO:0000256" key="9">
    <source>
        <dbReference type="ARBA" id="ARBA00022989"/>
    </source>
</evidence>
<evidence type="ECO:0000313" key="19">
    <source>
        <dbReference type="EMBL" id="OFI06785.1"/>
    </source>
</evidence>
<feature type="transmembrane region" description="Helical" evidence="17">
    <location>
        <begin position="465"/>
        <end position="486"/>
    </location>
</feature>
<evidence type="ECO:0000256" key="6">
    <source>
        <dbReference type="ARBA" id="ARBA00022519"/>
    </source>
</evidence>
<keyword evidence="9 17" id="KW-1133">Transmembrane helix</keyword>
<evidence type="ECO:0000256" key="16">
    <source>
        <dbReference type="PIRSR" id="PIRSR603373-2"/>
    </source>
</evidence>
<feature type="binding site" evidence="15">
    <location>
        <begin position="115"/>
        <end position="118"/>
    </location>
    <ligand>
        <name>GTP</name>
        <dbReference type="ChEBI" id="CHEBI:37565"/>
        <label>1</label>
    </ligand>
</feature>
<keyword evidence="10 17" id="KW-0408">Iron</keyword>
<dbReference type="STRING" id="1121290.CLAOCE_07680"/>
<dbReference type="RefSeq" id="WP_070109723.1">
    <property type="nucleotide sequence ID" value="NZ_LZFO01000008.1"/>
</dbReference>
<feature type="binding site" evidence="15">
    <location>
        <begin position="55"/>
        <end position="58"/>
    </location>
    <ligand>
        <name>GTP</name>
        <dbReference type="ChEBI" id="CHEBI:37565"/>
        <label>1</label>
    </ligand>
</feature>
<keyword evidence="4" id="KW-1003">Cell membrane</keyword>
<dbReference type="InterPro" id="IPR011640">
    <property type="entry name" value="Fe2_transport_prot_B_C"/>
</dbReference>
<dbReference type="PANTHER" id="PTHR43185">
    <property type="entry name" value="FERROUS IRON TRANSPORT PROTEIN B"/>
    <property type="match status" value="1"/>
</dbReference>
<evidence type="ECO:0000256" key="13">
    <source>
        <dbReference type="ARBA" id="ARBA00023136"/>
    </source>
</evidence>
<evidence type="ECO:0000256" key="10">
    <source>
        <dbReference type="ARBA" id="ARBA00023004"/>
    </source>
</evidence>
<dbReference type="InterPro" id="IPR030389">
    <property type="entry name" value="G_FEOB_dom"/>
</dbReference>
<dbReference type="GO" id="GO:0046872">
    <property type="term" value="F:metal ion binding"/>
    <property type="evidence" value="ECO:0007669"/>
    <property type="project" value="UniProtKB-KW"/>
</dbReference>
<dbReference type="InterPro" id="IPR003373">
    <property type="entry name" value="Fe2_transport_prot-B"/>
</dbReference>
<keyword evidence="13 17" id="KW-0472">Membrane</keyword>
<protein>
    <recommendedName>
        <fullName evidence="14 17">Ferrous iron transport protein B</fullName>
    </recommendedName>
</protein>
<comment type="function">
    <text evidence="1 17">Probable transporter of a GTP-driven Fe(2+) uptake system.</text>
</comment>
<dbReference type="NCBIfam" id="TIGR00437">
    <property type="entry name" value="feoB"/>
    <property type="match status" value="1"/>
</dbReference>
<feature type="transmembrane region" description="Helical" evidence="17">
    <location>
        <begin position="620"/>
        <end position="639"/>
    </location>
</feature>
<dbReference type="Gene3D" id="1.10.287.1770">
    <property type="match status" value="1"/>
</dbReference>
<evidence type="ECO:0000256" key="11">
    <source>
        <dbReference type="ARBA" id="ARBA00023065"/>
    </source>
</evidence>
<keyword evidence="11" id="KW-0406">Ion transport</keyword>
<feature type="transmembrane region" description="Helical" evidence="17">
    <location>
        <begin position="651"/>
        <end position="674"/>
    </location>
</feature>
<evidence type="ECO:0000256" key="4">
    <source>
        <dbReference type="ARBA" id="ARBA00022475"/>
    </source>
</evidence>
<dbReference type="CDD" id="cd01879">
    <property type="entry name" value="FeoB"/>
    <property type="match status" value="1"/>
</dbReference>
<keyword evidence="8 15" id="KW-0547">Nucleotide-binding</keyword>
<evidence type="ECO:0000313" key="20">
    <source>
        <dbReference type="Proteomes" id="UP000175744"/>
    </source>
</evidence>
<evidence type="ECO:0000256" key="3">
    <source>
        <dbReference type="ARBA" id="ARBA00022448"/>
    </source>
</evidence>
<feature type="transmembrane region" description="Helical" evidence="17">
    <location>
        <begin position="524"/>
        <end position="543"/>
    </location>
</feature>
<accession>A0A1E8F0U3</accession>
<dbReference type="FunFam" id="3.40.50.300:FF:000426">
    <property type="entry name" value="Ferrous iron transport protein B"/>
    <property type="match status" value="1"/>
</dbReference>
<dbReference type="EMBL" id="LZFO01000008">
    <property type="protein sequence ID" value="OFI06785.1"/>
    <property type="molecule type" value="Genomic_DNA"/>
</dbReference>
<feature type="domain" description="FeoB-type G" evidence="18">
    <location>
        <begin position="2"/>
        <end position="164"/>
    </location>
</feature>
<dbReference type="InterPro" id="IPR041069">
    <property type="entry name" value="FeoB_Cyto"/>
</dbReference>
<comment type="similarity">
    <text evidence="17">Belongs to the TRAFAC class TrmE-Era-EngA-EngB-Septin-like GTPase superfamily. FeoB GTPase (TC 9.A.8) family.</text>
</comment>
<keyword evidence="20" id="KW-1185">Reference proteome</keyword>
<evidence type="ECO:0000256" key="7">
    <source>
        <dbReference type="ARBA" id="ARBA00022692"/>
    </source>
</evidence>
<keyword evidence="3 17" id="KW-0813">Transport</keyword>
<evidence type="ECO:0000256" key="1">
    <source>
        <dbReference type="ARBA" id="ARBA00003926"/>
    </source>
</evidence>
<feature type="transmembrane region" description="Helical" evidence="17">
    <location>
        <begin position="428"/>
        <end position="453"/>
    </location>
</feature>
<gene>
    <name evidence="19" type="primary">feoB_1</name>
    <name evidence="19" type="ORF">CLOACE_07680</name>
</gene>
<dbReference type="AlphaFoldDB" id="A0A1E8F0U3"/>
<feature type="binding site" evidence="16">
    <location>
        <position position="20"/>
    </location>
    <ligand>
        <name>Mg(2+)</name>
        <dbReference type="ChEBI" id="CHEBI:18420"/>
        <label>2</label>
    </ligand>
</feature>
<dbReference type="InterPro" id="IPR027417">
    <property type="entry name" value="P-loop_NTPase"/>
</dbReference>
<feature type="transmembrane region" description="Helical" evidence="17">
    <location>
        <begin position="288"/>
        <end position="305"/>
    </location>
</feature>
<evidence type="ECO:0000256" key="15">
    <source>
        <dbReference type="PIRSR" id="PIRSR603373-1"/>
    </source>
</evidence>
<evidence type="ECO:0000256" key="12">
    <source>
        <dbReference type="ARBA" id="ARBA00023134"/>
    </source>
</evidence>
<keyword evidence="5 17" id="KW-0410">Iron transport</keyword>
<proteinExistence type="inferred from homology"/>
<keyword evidence="16" id="KW-0479">Metal-binding</keyword>
<dbReference type="OrthoDB" id="9809127at2"/>
<feature type="binding site" evidence="15">
    <location>
        <begin position="144"/>
        <end position="146"/>
    </location>
    <ligand>
        <name>GTP</name>
        <dbReference type="ChEBI" id="CHEBI:37565"/>
        <label>1</label>
    </ligand>
</feature>
<dbReference type="Pfam" id="PF02421">
    <property type="entry name" value="FeoB_N"/>
    <property type="match status" value="1"/>
</dbReference>
<feature type="binding site" evidence="16">
    <location>
        <position position="21"/>
    </location>
    <ligand>
        <name>Mg(2+)</name>
        <dbReference type="ChEBI" id="CHEBI:18420"/>
        <label>2</label>
    </ligand>
</feature>
<feature type="binding site" evidence="15">
    <location>
        <begin position="34"/>
        <end position="38"/>
    </location>
    <ligand>
        <name>GTP</name>
        <dbReference type="ChEBI" id="CHEBI:37565"/>
        <label>1</label>
    </ligand>
</feature>
<feature type="binding site" evidence="16">
    <location>
        <position position="24"/>
    </location>
    <ligand>
        <name>Mg(2+)</name>
        <dbReference type="ChEBI" id="CHEBI:18420"/>
        <label>2</label>
    </ligand>
</feature>
<dbReference type="Gene3D" id="3.40.50.300">
    <property type="entry name" value="P-loop containing nucleotide triphosphate hydrolases"/>
    <property type="match status" value="1"/>
</dbReference>
<evidence type="ECO:0000256" key="5">
    <source>
        <dbReference type="ARBA" id="ARBA00022496"/>
    </source>
</evidence>
<dbReference type="Pfam" id="PF07664">
    <property type="entry name" value="FeoB_C"/>
    <property type="match status" value="1"/>
</dbReference>
<dbReference type="PANTHER" id="PTHR43185:SF1">
    <property type="entry name" value="FE(2+) TRANSPORTER FEOB"/>
    <property type="match status" value="1"/>
</dbReference>
<feature type="binding site" evidence="16">
    <location>
        <position position="23"/>
    </location>
    <ligand>
        <name>Mg(2+)</name>
        <dbReference type="ChEBI" id="CHEBI:18420"/>
        <label>2</label>
    </ligand>
</feature>
<dbReference type="SUPFAM" id="SSF52540">
    <property type="entry name" value="P-loop containing nucleoside triphosphate hydrolases"/>
    <property type="match status" value="1"/>
</dbReference>
<dbReference type="GO" id="GO:0005886">
    <property type="term" value="C:plasma membrane"/>
    <property type="evidence" value="ECO:0007669"/>
    <property type="project" value="UniProtKB-SubCell"/>
</dbReference>
<keyword evidence="16" id="KW-0460">Magnesium</keyword>
<dbReference type="Pfam" id="PF07670">
    <property type="entry name" value="Gate"/>
    <property type="match status" value="2"/>
</dbReference>
<feature type="binding site" evidence="15">
    <location>
        <begin position="9"/>
        <end position="16"/>
    </location>
    <ligand>
        <name>GTP</name>
        <dbReference type="ChEBI" id="CHEBI:37565"/>
        <label>1</label>
    </ligand>
</feature>
<comment type="subcellular location">
    <subcellularLocation>
        <location evidence="2">Cell inner membrane</location>
        <topology evidence="2">Multi-pass membrane protein</topology>
    </subcellularLocation>
    <subcellularLocation>
        <location evidence="17">Cell membrane</location>
        <topology evidence="17">Multi-pass membrane protein</topology>
    </subcellularLocation>
</comment>
<dbReference type="PRINTS" id="PR00326">
    <property type="entry name" value="GTP1OBG"/>
</dbReference>
<feature type="transmembrane region" description="Helical" evidence="17">
    <location>
        <begin position="349"/>
        <end position="370"/>
    </location>
</feature>
<comment type="caution">
    <text evidence="17">Lacks conserved residue(s) required for the propagation of feature annotation.</text>
</comment>
<dbReference type="PROSITE" id="PS51711">
    <property type="entry name" value="G_FEOB"/>
    <property type="match status" value="1"/>
</dbReference>
<evidence type="ECO:0000256" key="17">
    <source>
        <dbReference type="RuleBase" id="RU362098"/>
    </source>
</evidence>
<evidence type="ECO:0000256" key="2">
    <source>
        <dbReference type="ARBA" id="ARBA00004429"/>
    </source>
</evidence>
<keyword evidence="12 15" id="KW-0342">GTP-binding</keyword>